<dbReference type="InterPro" id="IPR002885">
    <property type="entry name" value="PPR_rpt"/>
</dbReference>
<evidence type="ECO:0000256" key="4">
    <source>
        <dbReference type="ARBA" id="ARBA00044493"/>
    </source>
</evidence>
<dbReference type="EMBL" id="JAVRRL010000008">
    <property type="protein sequence ID" value="KAK5116462.1"/>
    <property type="molecule type" value="Genomic_DNA"/>
</dbReference>
<keyword evidence="8" id="KW-0175">Coiled coil</keyword>
<evidence type="ECO:0000256" key="1">
    <source>
        <dbReference type="ARBA" id="ARBA00006192"/>
    </source>
</evidence>
<dbReference type="PANTHER" id="PTHR47447:SF17">
    <property type="entry name" value="OS12G0638900 PROTEIN"/>
    <property type="match status" value="1"/>
</dbReference>
<feature type="coiled-coil region" evidence="8">
    <location>
        <begin position="226"/>
        <end position="271"/>
    </location>
</feature>
<accession>A0AAN7TN68</accession>
<feature type="region of interest" description="Disordered" evidence="9">
    <location>
        <begin position="41"/>
        <end position="81"/>
    </location>
</feature>
<dbReference type="PROSITE" id="PS51375">
    <property type="entry name" value="PPR"/>
    <property type="match status" value="1"/>
</dbReference>
<dbReference type="Gene3D" id="2.30.30.40">
    <property type="entry name" value="SH3 Domains"/>
    <property type="match status" value="1"/>
</dbReference>
<dbReference type="AlphaFoldDB" id="A0AAN7TN68"/>
<evidence type="ECO:0000256" key="2">
    <source>
        <dbReference type="ARBA" id="ARBA00022443"/>
    </source>
</evidence>
<dbReference type="PANTHER" id="PTHR47447">
    <property type="entry name" value="OS03G0856100 PROTEIN"/>
    <property type="match status" value="1"/>
</dbReference>
<dbReference type="SMART" id="SM00326">
    <property type="entry name" value="SH3"/>
    <property type="match status" value="1"/>
</dbReference>
<dbReference type="CDD" id="cd11912">
    <property type="entry name" value="SH3_Bzz1_1"/>
    <property type="match status" value="1"/>
</dbReference>
<dbReference type="Pfam" id="PF00018">
    <property type="entry name" value="SH3_1"/>
    <property type="match status" value="1"/>
</dbReference>
<dbReference type="Pfam" id="PF13812">
    <property type="entry name" value="PPR_3"/>
    <property type="match status" value="1"/>
</dbReference>
<evidence type="ECO:0000256" key="7">
    <source>
        <dbReference type="PROSITE-ProRule" id="PRU00708"/>
    </source>
</evidence>
<sequence>MIRCQHICSSCRLHQQFRARLLSLQQARRCFSVSSSIGQQQQQQQKHQEQQHTSNNGAKTQDIEQSQGRRDDGNGALQGRYSGQTLQPAQLLHQLSSATRNPPTNPRSLTPRERNDSPTLPPTLEKALREFLDLRRRGGDRLDLTWPLLQQLAASPDAKLLARRTDFTRVYVGFVLTAAKHSVTTELKTGERPRPRPSDVLNLREGLEIHIGDTWARVLWRMARRLLTLRAKNELLKEQWAQLEEVMRVWHLALRARLQRHRDVLQQASRQQGQDPGESENLNWSFLPPIHIFTEMLNSSKRRGNTSMFFLDGLKMLLPEVQSDRVSARVPGKDREEIYDYASAALITLDFLREFRDFQSDVMRTEESYGDFREFVETVLRVLPGEVPVAIQTLRDEAALGRFRNEVVSVLRRSGLGDTEVAMEQDAKQLATNTESTAVASPVGAEDPASQRFASYIVAGQMGTVVYAHVGVDPRELSVTEGERVTILEDDDGSGWLKVRSDAFGSLIANEGDVPTSYIEVEKDDNRANTPEAVHAAIFAGEGIVADTDSIKHTTIQSTPLSSSTKAQETTDNFVGLRINRLGQAVQKHALPLAENIKREIFSYSTRSDRPSLPDRLYEYLLLSLLQLHSPKSALEVWSHFTTTLKRAPTVKTYTVMMQGAQHVRDVGGLERFWAEMGNAGVKPDVNAWTTRIFGLIRGGQVDQGLKALGVFGREWLEACGEEKAKTEGRVRGARRGGGKAAQHGDQSLSPAEAIKLFPGEEVNGVPKPSQVAMNAAISALATREDRHIGKVLAWGRSFGLKPDQTTYNVLLNISVRHGHLAEAQGILQRMREEGIETSGETWTVLLNQVMESGGLEGLPPDEVQEKIMSLITALEDGSAAKKVLDLKAYALVIDRLLKRHDNPQAANAVLAHMLHRGVQPSTHIYTILMTSHLNPGQSANRSSDEPISTPRAPDFEAANALWQHILAANGGRGAHLDTIFYDRMIESYALHHRTLNSTQQLHYFLSRAYTEGRRPSWRALLLAGQAMAERGEWGPLMEMVDRARRDAGGEEEGGFLVGKANFGARQFWEFVLDSGVLGEEGVGMGVEGLMKGKSGRGGPLGGRRR</sequence>
<dbReference type="Gene3D" id="1.25.40.10">
    <property type="entry name" value="Tetratricopeptide repeat domain"/>
    <property type="match status" value="2"/>
</dbReference>
<gene>
    <name evidence="11" type="ORF">LTR62_008011</name>
</gene>
<comment type="caution">
    <text evidence="11">The sequence shown here is derived from an EMBL/GenBank/DDBJ whole genome shotgun (WGS) entry which is preliminary data.</text>
</comment>
<dbReference type="InterPro" id="IPR001452">
    <property type="entry name" value="SH3_domain"/>
</dbReference>
<evidence type="ECO:0000256" key="9">
    <source>
        <dbReference type="SAM" id="MobiDB-lite"/>
    </source>
</evidence>
<evidence type="ECO:0000313" key="11">
    <source>
        <dbReference type="EMBL" id="KAK5116462.1"/>
    </source>
</evidence>
<feature type="compositionally biased region" description="Polar residues" evidence="9">
    <location>
        <begin position="95"/>
        <end position="108"/>
    </location>
</feature>
<keyword evidence="3" id="KW-0677">Repeat</keyword>
<name>A0AAN7TN68_9PEZI</name>
<comment type="subunit">
    <text evidence="5">Binds to mitochondrial small subunit 15S rRNA.</text>
</comment>
<reference evidence="11" key="1">
    <citation type="submission" date="2023-08" db="EMBL/GenBank/DDBJ databases">
        <title>Black Yeasts Isolated from many extreme environments.</title>
        <authorList>
            <person name="Coleine C."/>
            <person name="Stajich J.E."/>
            <person name="Selbmann L."/>
        </authorList>
    </citation>
    <scope>NUCLEOTIDE SEQUENCE</scope>
    <source>
        <strain evidence="11">CCFEE 5401</strain>
    </source>
</reference>
<protein>
    <recommendedName>
        <fullName evidence="10">SH3 domain-containing protein</fullName>
    </recommendedName>
</protein>
<keyword evidence="2 6" id="KW-0728">SH3 domain</keyword>
<dbReference type="Proteomes" id="UP001310890">
    <property type="component" value="Unassembled WGS sequence"/>
</dbReference>
<dbReference type="PROSITE" id="PS50002">
    <property type="entry name" value="SH3"/>
    <property type="match status" value="1"/>
</dbReference>
<proteinExistence type="inferred from homology"/>
<evidence type="ECO:0000256" key="5">
    <source>
        <dbReference type="ARBA" id="ARBA00044511"/>
    </source>
</evidence>
<evidence type="ECO:0000259" key="10">
    <source>
        <dbReference type="PROSITE" id="PS50002"/>
    </source>
</evidence>
<evidence type="ECO:0000256" key="8">
    <source>
        <dbReference type="SAM" id="Coils"/>
    </source>
</evidence>
<feature type="region of interest" description="Disordered" evidence="9">
    <location>
        <begin position="728"/>
        <end position="748"/>
    </location>
</feature>
<evidence type="ECO:0000256" key="6">
    <source>
        <dbReference type="PROSITE-ProRule" id="PRU00192"/>
    </source>
</evidence>
<feature type="region of interest" description="Disordered" evidence="9">
    <location>
        <begin position="95"/>
        <end position="123"/>
    </location>
</feature>
<feature type="domain" description="SH3" evidence="10">
    <location>
        <begin position="458"/>
        <end position="524"/>
    </location>
</feature>
<dbReference type="InterPro" id="IPR036028">
    <property type="entry name" value="SH3-like_dom_sf"/>
</dbReference>
<feature type="repeat" description="PPR" evidence="7">
    <location>
        <begin position="804"/>
        <end position="838"/>
    </location>
</feature>
<organism evidence="11 12">
    <name type="scientific">Meristemomyces frigidus</name>
    <dbReference type="NCBI Taxonomy" id="1508187"/>
    <lineage>
        <taxon>Eukaryota</taxon>
        <taxon>Fungi</taxon>
        <taxon>Dikarya</taxon>
        <taxon>Ascomycota</taxon>
        <taxon>Pezizomycotina</taxon>
        <taxon>Dothideomycetes</taxon>
        <taxon>Dothideomycetidae</taxon>
        <taxon>Mycosphaerellales</taxon>
        <taxon>Teratosphaeriaceae</taxon>
        <taxon>Meristemomyces</taxon>
    </lineage>
</organism>
<dbReference type="InterPro" id="IPR011990">
    <property type="entry name" value="TPR-like_helical_dom_sf"/>
</dbReference>
<feature type="compositionally biased region" description="Polar residues" evidence="9">
    <location>
        <begin position="52"/>
        <end position="66"/>
    </location>
</feature>
<dbReference type="InterPro" id="IPR035459">
    <property type="entry name" value="Bzz1_SH3_1"/>
</dbReference>
<comment type="similarity">
    <text evidence="1">Belongs to the CCM1 family.</text>
</comment>
<evidence type="ECO:0000256" key="3">
    <source>
        <dbReference type="ARBA" id="ARBA00022737"/>
    </source>
</evidence>
<evidence type="ECO:0000313" key="12">
    <source>
        <dbReference type="Proteomes" id="UP001310890"/>
    </source>
</evidence>
<comment type="function">
    <text evidence="4">Regulates mitochondrial small subunit maturation by controlling 15S rRNA 5'-end processing. Localizes to the 5' precursor of the 15S rRNA in a position that is subsequently occupied by mS47 in the mature yeast mtSSU. Uses structure and sequence-specific RNA recognition, binding to a single-stranded region of the precursor and specifically recognizing bases -6 to -1. The exchange of Ccm1 for mS47 is coupled to the irreversible removal of precursor rRNA that is accompanied by conformational changes of the mitoribosomal proteins uS5m and mS26. These conformational changes signal completion of 5'-end rRNA processing through protection of the mature 5'-end of the 15S rRNA and stabilization of mS47. The removal of the 5' precursor together with the dissociation of Ccm1 may be catalyzed by the 5'-3' exoribonuclease Pet127. Involved in the specific removal of group I introns in mitochondrial encoded transcripts.</text>
</comment>
<dbReference type="SUPFAM" id="SSF50044">
    <property type="entry name" value="SH3-domain"/>
    <property type="match status" value="1"/>
</dbReference>